<dbReference type="STRING" id="1401.BK123_04100"/>
<accession>A0A1R1B9F5</accession>
<protein>
    <submittedName>
        <fullName evidence="1">Uncharacterized protein</fullName>
    </submittedName>
</protein>
<comment type="caution">
    <text evidence="1">The sequence shown here is derived from an EMBL/GenBank/DDBJ whole genome shotgun (WGS) entry which is preliminary data.</text>
</comment>
<dbReference type="AlphaFoldDB" id="A0A1R1B9F5"/>
<name>A0A1R1B9F5_PAELA</name>
<organism evidence="1 2">
    <name type="scientific">Paenibacillus lautus</name>
    <name type="common">Bacillus lautus</name>
    <dbReference type="NCBI Taxonomy" id="1401"/>
    <lineage>
        <taxon>Bacteria</taxon>
        <taxon>Bacillati</taxon>
        <taxon>Bacillota</taxon>
        <taxon>Bacilli</taxon>
        <taxon>Bacillales</taxon>
        <taxon>Paenibacillaceae</taxon>
        <taxon>Paenibacillus</taxon>
    </lineage>
</organism>
<gene>
    <name evidence="1" type="ORF">BK123_04100</name>
</gene>
<evidence type="ECO:0000313" key="2">
    <source>
        <dbReference type="Proteomes" id="UP000187074"/>
    </source>
</evidence>
<proteinExistence type="predicted"/>
<dbReference type="RefSeq" id="WP_076321109.1">
    <property type="nucleotide sequence ID" value="NZ_MRTF01000001.1"/>
</dbReference>
<dbReference type="EMBL" id="MRTF01000001">
    <property type="protein sequence ID" value="OME96767.1"/>
    <property type="molecule type" value="Genomic_DNA"/>
</dbReference>
<dbReference type="OrthoDB" id="2653540at2"/>
<evidence type="ECO:0000313" key="1">
    <source>
        <dbReference type="EMBL" id="OME96767.1"/>
    </source>
</evidence>
<dbReference type="Proteomes" id="UP000187074">
    <property type="component" value="Unassembled WGS sequence"/>
</dbReference>
<reference evidence="1 2" key="1">
    <citation type="submission" date="2016-11" db="EMBL/GenBank/DDBJ databases">
        <title>Paenibacillus species isolates.</title>
        <authorList>
            <person name="Beno S.M."/>
        </authorList>
    </citation>
    <scope>NUCLEOTIDE SEQUENCE [LARGE SCALE GENOMIC DNA]</scope>
    <source>
        <strain evidence="1 2">FSL F4-0100</strain>
    </source>
</reference>
<sequence>MEKKTKAADPEGKLMIDVILSSEIIVDSYGKLTYAIKEAISVGEIEKLKQFHSKYLYFFEKSFKRLNKSEKEFIRRWIDDKKGAVHERINESADR</sequence>